<reference evidence="4" key="1">
    <citation type="submission" date="2025-08" db="UniProtKB">
        <authorList>
            <consortium name="RefSeq"/>
        </authorList>
    </citation>
    <scope>IDENTIFICATION</scope>
    <source>
        <tissue evidence="4">Whole sample</tissue>
    </source>
</reference>
<feature type="transmembrane region" description="Helical" evidence="2">
    <location>
        <begin position="563"/>
        <end position="579"/>
    </location>
</feature>
<proteinExistence type="predicted"/>
<protein>
    <submittedName>
        <fullName evidence="4">Uncharacterized protein LOC111126554</fullName>
    </submittedName>
</protein>
<feature type="transmembrane region" description="Helical" evidence="2">
    <location>
        <begin position="525"/>
        <end position="551"/>
    </location>
</feature>
<keyword evidence="3" id="KW-1185">Reference proteome</keyword>
<keyword evidence="2" id="KW-0812">Transmembrane</keyword>
<feature type="transmembrane region" description="Helical" evidence="2">
    <location>
        <begin position="495"/>
        <end position="513"/>
    </location>
</feature>
<keyword evidence="2" id="KW-1133">Transmembrane helix</keyword>
<evidence type="ECO:0000256" key="2">
    <source>
        <dbReference type="SAM" id="Phobius"/>
    </source>
</evidence>
<dbReference type="AlphaFoldDB" id="A0A8B8DH01"/>
<dbReference type="Proteomes" id="UP000694844">
    <property type="component" value="Chromosome 3"/>
</dbReference>
<evidence type="ECO:0000313" key="4">
    <source>
        <dbReference type="RefSeq" id="XP_022326985.1"/>
    </source>
</evidence>
<gene>
    <name evidence="4" type="primary">LOC111126554</name>
</gene>
<feature type="transmembrane region" description="Helical" evidence="2">
    <location>
        <begin position="238"/>
        <end position="261"/>
    </location>
</feature>
<evidence type="ECO:0000313" key="3">
    <source>
        <dbReference type="Proteomes" id="UP000694844"/>
    </source>
</evidence>
<keyword evidence="2" id="KW-0472">Membrane</keyword>
<organism evidence="3 4">
    <name type="scientific">Crassostrea virginica</name>
    <name type="common">Eastern oyster</name>
    <dbReference type="NCBI Taxonomy" id="6565"/>
    <lineage>
        <taxon>Eukaryota</taxon>
        <taxon>Metazoa</taxon>
        <taxon>Spiralia</taxon>
        <taxon>Lophotrochozoa</taxon>
        <taxon>Mollusca</taxon>
        <taxon>Bivalvia</taxon>
        <taxon>Autobranchia</taxon>
        <taxon>Pteriomorphia</taxon>
        <taxon>Ostreida</taxon>
        <taxon>Ostreoidea</taxon>
        <taxon>Ostreidae</taxon>
        <taxon>Crassostrea</taxon>
    </lineage>
</organism>
<feature type="region of interest" description="Disordered" evidence="1">
    <location>
        <begin position="752"/>
        <end position="771"/>
    </location>
</feature>
<sequence>MNKFILNFYVVSFCISKIIRTFKKGVVMQLILLLNVSDVSSKRIGPSSDSLFPAQHDAAKLPCSTTTIRVNTSQSREFKNLITSGERNLLYTRVEIDQFNLKRGNLSSQSSFDFIIIDENGQFLLSLPRNYDVITFGLLRRRIGIVDLVISLDTLNCTNEEFHFFIRESLWNFIQKLNPSKKYRLCHRVFPTNENHIAFTKYFFITPTWKGYSVECYGMDSHNTTLTKNVREGTFVFVVYWTAYIMIVFSPVLVLFLASLLDTQNDRFKVYKTGDVPYSIKRGWIYLSKQLDCLVPSLGATDRSLQKVCFVVWLLNLVFYCLNIWCHVTNKSVELEIENVEIWSGSHVSTEILLLIFVLLYTIAFVVFIVLTRQCSSELEISGKIKTPMVYFFNPTERLANSCLSKKGLQSFVSFVDEGALELRGIGRQLLWIQMERFFLIINKKFWCFLFKNSFHILVRLKHSGPCIFIALGFPCLLYALLCFILSVFVNLLWGLFPIVGFLFTSLASVNNVRSLIKVILVSILLYFFIQIVFGENLVFSINVVLITSLIGVPEARSETLPFLSQVVPIVVYSVRYWGQFTKKYTELLNIILEIKKEEKDQQNGDESTYSKMQEKEKEEEEEEEMTILTKDFDILCEYVIPIKEQSIRLFGKIIGALLFLVTAITMLFWKKSLDYTSIDQVVMFVFVFLLPKVVEYFCKGPTESQISDLKPRVRKVWRRLQNGDIAESNKERGSRMTSVICLWKSCCSEKPEAGDRESESKAIPVSNQCV</sequence>
<feature type="transmembrane region" description="Helical" evidence="2">
    <location>
        <begin position="467"/>
        <end position="489"/>
    </location>
</feature>
<feature type="transmembrane region" description="Helical" evidence="2">
    <location>
        <begin position="308"/>
        <end position="325"/>
    </location>
</feature>
<dbReference type="GeneID" id="111126554"/>
<accession>A0A8B8DH01</accession>
<feature type="transmembrane region" description="Helical" evidence="2">
    <location>
        <begin position="352"/>
        <end position="371"/>
    </location>
</feature>
<feature type="region of interest" description="Disordered" evidence="1">
    <location>
        <begin position="603"/>
        <end position="623"/>
    </location>
</feature>
<dbReference type="KEGG" id="cvn:111126554"/>
<evidence type="ECO:0000256" key="1">
    <source>
        <dbReference type="SAM" id="MobiDB-lite"/>
    </source>
</evidence>
<feature type="transmembrane region" description="Helical" evidence="2">
    <location>
        <begin position="650"/>
        <end position="670"/>
    </location>
</feature>
<feature type="compositionally biased region" description="Basic and acidic residues" evidence="1">
    <location>
        <begin position="752"/>
        <end position="761"/>
    </location>
</feature>
<dbReference type="RefSeq" id="XP_022326985.1">
    <property type="nucleotide sequence ID" value="XM_022471277.1"/>
</dbReference>
<name>A0A8B8DH01_CRAVI</name>